<keyword evidence="2" id="KW-0812">Transmembrane</keyword>
<evidence type="ECO:0000256" key="2">
    <source>
        <dbReference type="SAM" id="Phobius"/>
    </source>
</evidence>
<dbReference type="AlphaFoldDB" id="A0A068USY9"/>
<keyword evidence="2" id="KW-1133">Transmembrane helix</keyword>
<accession>A0A068USY9</accession>
<evidence type="ECO:0008006" key="5">
    <source>
        <dbReference type="Google" id="ProtNLM"/>
    </source>
</evidence>
<dbReference type="InParanoid" id="A0A068USY9"/>
<feature type="transmembrane region" description="Helical" evidence="2">
    <location>
        <begin position="71"/>
        <end position="90"/>
    </location>
</feature>
<dbReference type="Gene3D" id="1.20.1250.20">
    <property type="entry name" value="MFS general substrate transporter like domains"/>
    <property type="match status" value="1"/>
</dbReference>
<gene>
    <name evidence="3" type="ORF">GSCOC_T00031502001</name>
</gene>
<organism evidence="3 4">
    <name type="scientific">Coffea canephora</name>
    <name type="common">Robusta coffee</name>
    <dbReference type="NCBI Taxonomy" id="49390"/>
    <lineage>
        <taxon>Eukaryota</taxon>
        <taxon>Viridiplantae</taxon>
        <taxon>Streptophyta</taxon>
        <taxon>Embryophyta</taxon>
        <taxon>Tracheophyta</taxon>
        <taxon>Spermatophyta</taxon>
        <taxon>Magnoliopsida</taxon>
        <taxon>eudicotyledons</taxon>
        <taxon>Gunneridae</taxon>
        <taxon>Pentapetalae</taxon>
        <taxon>asterids</taxon>
        <taxon>lamiids</taxon>
        <taxon>Gentianales</taxon>
        <taxon>Rubiaceae</taxon>
        <taxon>Ixoroideae</taxon>
        <taxon>Gardenieae complex</taxon>
        <taxon>Bertiereae - Coffeeae clade</taxon>
        <taxon>Coffeeae</taxon>
        <taxon>Coffea</taxon>
    </lineage>
</organism>
<evidence type="ECO:0000313" key="3">
    <source>
        <dbReference type="EMBL" id="CDP10703.1"/>
    </source>
</evidence>
<dbReference type="InterPro" id="IPR036259">
    <property type="entry name" value="MFS_trans_sf"/>
</dbReference>
<dbReference type="STRING" id="49390.A0A068USY9"/>
<dbReference type="PANTHER" id="PTHR11654">
    <property type="entry name" value="OLIGOPEPTIDE TRANSPORTER-RELATED"/>
    <property type="match status" value="1"/>
</dbReference>
<name>A0A068USY9_COFCA</name>
<proteinExistence type="inferred from homology"/>
<evidence type="ECO:0000256" key="1">
    <source>
        <dbReference type="ARBA" id="ARBA00044504"/>
    </source>
</evidence>
<comment type="similarity">
    <text evidence="1">Belongs to the major facilitator superfamily. Phosphate:H(+) symporter (TC 2.A.1.9) family.</text>
</comment>
<dbReference type="EMBL" id="HG739130">
    <property type="protein sequence ID" value="CDP10703.1"/>
    <property type="molecule type" value="Genomic_DNA"/>
</dbReference>
<keyword evidence="4" id="KW-1185">Reference proteome</keyword>
<dbReference type="PhylomeDB" id="A0A068USY9"/>
<dbReference type="Proteomes" id="UP000295252">
    <property type="component" value="Chromosome II"/>
</dbReference>
<reference evidence="4" key="1">
    <citation type="journal article" date="2014" name="Science">
        <title>The coffee genome provides insight into the convergent evolution of caffeine biosynthesis.</title>
        <authorList>
            <person name="Denoeud F."/>
            <person name="Carretero-Paulet L."/>
            <person name="Dereeper A."/>
            <person name="Droc G."/>
            <person name="Guyot R."/>
            <person name="Pietrella M."/>
            <person name="Zheng C."/>
            <person name="Alberti A."/>
            <person name="Anthony F."/>
            <person name="Aprea G."/>
            <person name="Aury J.M."/>
            <person name="Bento P."/>
            <person name="Bernard M."/>
            <person name="Bocs S."/>
            <person name="Campa C."/>
            <person name="Cenci A."/>
            <person name="Combes M.C."/>
            <person name="Crouzillat D."/>
            <person name="Da Silva C."/>
            <person name="Daddiego L."/>
            <person name="De Bellis F."/>
            <person name="Dussert S."/>
            <person name="Garsmeur O."/>
            <person name="Gayraud T."/>
            <person name="Guignon V."/>
            <person name="Jahn K."/>
            <person name="Jamilloux V."/>
            <person name="Joet T."/>
            <person name="Labadie K."/>
            <person name="Lan T."/>
            <person name="Leclercq J."/>
            <person name="Lepelley M."/>
            <person name="Leroy T."/>
            <person name="Li L.T."/>
            <person name="Librado P."/>
            <person name="Lopez L."/>
            <person name="Munoz A."/>
            <person name="Noel B."/>
            <person name="Pallavicini A."/>
            <person name="Perrotta G."/>
            <person name="Poncet V."/>
            <person name="Pot D."/>
            <person name="Priyono X."/>
            <person name="Rigoreau M."/>
            <person name="Rouard M."/>
            <person name="Rozas J."/>
            <person name="Tranchant-Dubreuil C."/>
            <person name="VanBuren R."/>
            <person name="Zhang Q."/>
            <person name="Andrade A.C."/>
            <person name="Argout X."/>
            <person name="Bertrand B."/>
            <person name="de Kochko A."/>
            <person name="Graziosi G."/>
            <person name="Henry R.J."/>
            <person name="Jayarama X."/>
            <person name="Ming R."/>
            <person name="Nagai C."/>
            <person name="Rounsley S."/>
            <person name="Sankoff D."/>
            <person name="Giuliano G."/>
            <person name="Albert V.A."/>
            <person name="Wincker P."/>
            <person name="Lashermes P."/>
        </authorList>
    </citation>
    <scope>NUCLEOTIDE SEQUENCE [LARGE SCALE GENOMIC DNA]</scope>
    <source>
        <strain evidence="4">cv. DH200-94</strain>
    </source>
</reference>
<protein>
    <recommendedName>
        <fullName evidence="5">ABC transmembrane type-1 domain-containing protein</fullName>
    </recommendedName>
</protein>
<dbReference type="Gramene" id="CDP10703">
    <property type="protein sequence ID" value="CDP10703"/>
    <property type="gene ID" value="GSCOC_T00031502001"/>
</dbReference>
<evidence type="ECO:0000313" key="4">
    <source>
        <dbReference type="Proteomes" id="UP000295252"/>
    </source>
</evidence>
<keyword evidence="2" id="KW-0472">Membrane</keyword>
<sequence>MVISILNMVIAALVEKRRLEIARNCGLIGHVSHVVSPYAELYGAYAFTQMGLRESFYDQVTTEFRSLRPSLSYGAVGVGNFLSSFFIYLIDKTTSRFCTNR</sequence>